<dbReference type="Proteomes" id="UP000198635">
    <property type="component" value="Unassembled WGS sequence"/>
</dbReference>
<keyword evidence="1" id="KW-0472">Membrane</keyword>
<dbReference type="EMBL" id="FORX01000006">
    <property type="protein sequence ID" value="SFJ73849.1"/>
    <property type="molecule type" value="Genomic_DNA"/>
</dbReference>
<protein>
    <submittedName>
        <fullName evidence="2">PTS system, mannose-specific IIC component</fullName>
    </submittedName>
</protein>
<evidence type="ECO:0000256" key="1">
    <source>
        <dbReference type="SAM" id="Phobius"/>
    </source>
</evidence>
<feature type="transmembrane region" description="Helical" evidence="1">
    <location>
        <begin position="104"/>
        <end position="123"/>
    </location>
</feature>
<sequence>MSAGIFFELLWLDLFPAGTYIPPQALLSLIGTLTILACLPDADMRTTVLVVIATLPLAYLGAWIEQLYRTRQNAGYNQLLTWNRKGNINAFAPHRLTGRALVEILLLNFSVLALCLVPLLVGLKALQPWISGGPQPTWTMLWIAACAGAILALRIRKAYALVAVSVILGVILGL</sequence>
<keyword evidence="1" id="KW-0812">Transmembrane</keyword>
<name>A0A1I3TU36_9BACT</name>
<evidence type="ECO:0000313" key="2">
    <source>
        <dbReference type="EMBL" id="SFJ73849.1"/>
    </source>
</evidence>
<proteinExistence type="predicted"/>
<evidence type="ECO:0000313" key="3">
    <source>
        <dbReference type="Proteomes" id="UP000198635"/>
    </source>
</evidence>
<accession>A0A1I3TU36</accession>
<dbReference type="RefSeq" id="WP_092373921.1">
    <property type="nucleotide sequence ID" value="NZ_FORX01000006.1"/>
</dbReference>
<dbReference type="STRING" id="52560.SAMN04488082_10687"/>
<organism evidence="2 3">
    <name type="scientific">Desulfomicrobium apsheronum</name>
    <dbReference type="NCBI Taxonomy" id="52560"/>
    <lineage>
        <taxon>Bacteria</taxon>
        <taxon>Pseudomonadati</taxon>
        <taxon>Thermodesulfobacteriota</taxon>
        <taxon>Desulfovibrionia</taxon>
        <taxon>Desulfovibrionales</taxon>
        <taxon>Desulfomicrobiaceae</taxon>
        <taxon>Desulfomicrobium</taxon>
    </lineage>
</organism>
<reference evidence="3" key="1">
    <citation type="submission" date="2016-10" db="EMBL/GenBank/DDBJ databases">
        <authorList>
            <person name="Varghese N."/>
            <person name="Submissions S."/>
        </authorList>
    </citation>
    <scope>NUCLEOTIDE SEQUENCE [LARGE SCALE GENOMIC DNA]</scope>
    <source>
        <strain evidence="3">DSM 5918</strain>
    </source>
</reference>
<feature type="transmembrane region" description="Helical" evidence="1">
    <location>
        <begin position="135"/>
        <end position="152"/>
    </location>
</feature>
<feature type="transmembrane region" description="Helical" evidence="1">
    <location>
        <begin position="46"/>
        <end position="64"/>
    </location>
</feature>
<gene>
    <name evidence="2" type="ORF">SAMN04488082_10687</name>
</gene>
<keyword evidence="3" id="KW-1185">Reference proteome</keyword>
<keyword evidence="1" id="KW-1133">Transmembrane helix</keyword>
<dbReference type="AlphaFoldDB" id="A0A1I3TU36"/>